<evidence type="ECO:0000313" key="9">
    <source>
        <dbReference type="EMBL" id="KIM89141.1"/>
    </source>
</evidence>
<dbReference type="GO" id="GO:0005886">
    <property type="term" value="C:plasma membrane"/>
    <property type="evidence" value="ECO:0007669"/>
    <property type="project" value="TreeGrafter"/>
</dbReference>
<dbReference type="SMART" id="SM00229">
    <property type="entry name" value="RasGEFN"/>
    <property type="match status" value="1"/>
</dbReference>
<feature type="domain" description="SH3" evidence="6">
    <location>
        <begin position="104"/>
        <end position="165"/>
    </location>
</feature>
<dbReference type="InterPro" id="IPR036028">
    <property type="entry name" value="SH3-like_dom_sf"/>
</dbReference>
<feature type="region of interest" description="Disordered" evidence="5">
    <location>
        <begin position="1187"/>
        <end position="1224"/>
    </location>
</feature>
<feature type="domain" description="Ras-GEF" evidence="7">
    <location>
        <begin position="950"/>
        <end position="1188"/>
    </location>
</feature>
<feature type="domain" description="N-terminal Ras-GEF" evidence="8">
    <location>
        <begin position="762"/>
        <end position="893"/>
    </location>
</feature>
<dbReference type="PRINTS" id="PR00452">
    <property type="entry name" value="SH3DOMAIN"/>
</dbReference>
<dbReference type="HOGENOM" id="CLU_002116_0_0_1"/>
<evidence type="ECO:0000256" key="3">
    <source>
        <dbReference type="PROSITE-ProRule" id="PRU00168"/>
    </source>
</evidence>
<dbReference type="PROSITE" id="PS50002">
    <property type="entry name" value="SH3"/>
    <property type="match status" value="1"/>
</dbReference>
<feature type="compositionally biased region" description="Basic and acidic residues" evidence="5">
    <location>
        <begin position="704"/>
        <end position="726"/>
    </location>
</feature>
<dbReference type="InterPro" id="IPR000651">
    <property type="entry name" value="Ras-like_Gua-exchang_fac_N"/>
</dbReference>
<protein>
    <recommendedName>
        <fullName evidence="11">Ras GEF</fullName>
    </recommendedName>
</protein>
<dbReference type="SUPFAM" id="SSF48366">
    <property type="entry name" value="Ras GEF"/>
    <property type="match status" value="1"/>
</dbReference>
<dbReference type="InterPro" id="IPR019804">
    <property type="entry name" value="Ras_G-nucl-exch_fac_CS"/>
</dbReference>
<evidence type="ECO:0008006" key="11">
    <source>
        <dbReference type="Google" id="ProtNLM"/>
    </source>
</evidence>
<dbReference type="Gene3D" id="1.20.870.10">
    <property type="entry name" value="Son of sevenless (SoS) protein Chain: S domain 1"/>
    <property type="match status" value="1"/>
</dbReference>
<feature type="region of interest" description="Disordered" evidence="5">
    <location>
        <begin position="1"/>
        <end position="98"/>
    </location>
</feature>
<dbReference type="GO" id="GO:0007265">
    <property type="term" value="P:Ras protein signal transduction"/>
    <property type="evidence" value="ECO:0007669"/>
    <property type="project" value="TreeGrafter"/>
</dbReference>
<dbReference type="PROSITE" id="PS00720">
    <property type="entry name" value="RASGEF"/>
    <property type="match status" value="1"/>
</dbReference>
<feature type="region of interest" description="Disordered" evidence="5">
    <location>
        <begin position="896"/>
        <end position="921"/>
    </location>
</feature>
<evidence type="ECO:0000256" key="4">
    <source>
        <dbReference type="PROSITE-ProRule" id="PRU00192"/>
    </source>
</evidence>
<evidence type="ECO:0000313" key="10">
    <source>
        <dbReference type="Proteomes" id="UP000054166"/>
    </source>
</evidence>
<gene>
    <name evidence="9" type="ORF">PILCRDRAFT_768369</name>
</gene>
<evidence type="ECO:0000256" key="1">
    <source>
        <dbReference type="ARBA" id="ARBA00022443"/>
    </source>
</evidence>
<feature type="region of interest" description="Disordered" evidence="5">
    <location>
        <begin position="640"/>
        <end position="737"/>
    </location>
</feature>
<dbReference type="Gene3D" id="1.10.840.10">
    <property type="entry name" value="Ras guanine-nucleotide exchange factors catalytic domain"/>
    <property type="match status" value="1"/>
</dbReference>
<dbReference type="SMART" id="SM00147">
    <property type="entry name" value="RasGEF"/>
    <property type="match status" value="1"/>
</dbReference>
<dbReference type="Proteomes" id="UP000054166">
    <property type="component" value="Unassembled WGS sequence"/>
</dbReference>
<dbReference type="Gene3D" id="2.30.30.40">
    <property type="entry name" value="SH3 Domains"/>
    <property type="match status" value="1"/>
</dbReference>
<dbReference type="FunFam" id="2.30.30.40:FF:000072">
    <property type="entry name" value="Unconventional Myosin IB"/>
    <property type="match status" value="1"/>
</dbReference>
<dbReference type="SMART" id="SM00326">
    <property type="entry name" value="SH3"/>
    <property type="match status" value="1"/>
</dbReference>
<feature type="compositionally biased region" description="Polar residues" evidence="5">
    <location>
        <begin position="727"/>
        <end position="737"/>
    </location>
</feature>
<reference evidence="10" key="2">
    <citation type="submission" date="2015-01" db="EMBL/GenBank/DDBJ databases">
        <title>Evolutionary Origins and Diversification of the Mycorrhizal Mutualists.</title>
        <authorList>
            <consortium name="DOE Joint Genome Institute"/>
            <consortium name="Mycorrhizal Genomics Consortium"/>
            <person name="Kohler A."/>
            <person name="Kuo A."/>
            <person name="Nagy L.G."/>
            <person name="Floudas D."/>
            <person name="Copeland A."/>
            <person name="Barry K.W."/>
            <person name="Cichocki N."/>
            <person name="Veneault-Fourrey C."/>
            <person name="LaButti K."/>
            <person name="Lindquist E.A."/>
            <person name="Lipzen A."/>
            <person name="Lundell T."/>
            <person name="Morin E."/>
            <person name="Murat C."/>
            <person name="Riley R."/>
            <person name="Ohm R."/>
            <person name="Sun H."/>
            <person name="Tunlid A."/>
            <person name="Henrissat B."/>
            <person name="Grigoriev I.V."/>
            <person name="Hibbett D.S."/>
            <person name="Martin F."/>
        </authorList>
    </citation>
    <scope>NUCLEOTIDE SEQUENCE [LARGE SCALE GENOMIC DNA]</scope>
    <source>
        <strain evidence="10">F 1598</strain>
    </source>
</reference>
<keyword evidence="10" id="KW-1185">Reference proteome</keyword>
<dbReference type="CDD" id="cd11883">
    <property type="entry name" value="SH3_Sdc25"/>
    <property type="match status" value="1"/>
</dbReference>
<keyword evidence="2 3" id="KW-0344">Guanine-nucleotide releasing factor</keyword>
<feature type="compositionally biased region" description="Low complexity" evidence="5">
    <location>
        <begin position="52"/>
        <end position="75"/>
    </location>
</feature>
<evidence type="ECO:0000256" key="2">
    <source>
        <dbReference type="ARBA" id="ARBA00022658"/>
    </source>
</evidence>
<dbReference type="InterPro" id="IPR023578">
    <property type="entry name" value="Ras_GEF_dom_sf"/>
</dbReference>
<name>A0A0C3GER4_PILCF</name>
<reference evidence="9 10" key="1">
    <citation type="submission" date="2014-04" db="EMBL/GenBank/DDBJ databases">
        <authorList>
            <consortium name="DOE Joint Genome Institute"/>
            <person name="Kuo A."/>
            <person name="Tarkka M."/>
            <person name="Buscot F."/>
            <person name="Kohler A."/>
            <person name="Nagy L.G."/>
            <person name="Floudas D."/>
            <person name="Copeland A."/>
            <person name="Barry K.W."/>
            <person name="Cichocki N."/>
            <person name="Veneault-Fourrey C."/>
            <person name="LaButti K."/>
            <person name="Lindquist E.A."/>
            <person name="Lipzen A."/>
            <person name="Lundell T."/>
            <person name="Morin E."/>
            <person name="Murat C."/>
            <person name="Sun H."/>
            <person name="Tunlid A."/>
            <person name="Henrissat B."/>
            <person name="Grigoriev I.V."/>
            <person name="Hibbett D.S."/>
            <person name="Martin F."/>
            <person name="Nordberg H.P."/>
            <person name="Cantor M.N."/>
            <person name="Hua S.X."/>
        </authorList>
    </citation>
    <scope>NUCLEOTIDE SEQUENCE [LARGE SCALE GENOMIC DNA]</scope>
    <source>
        <strain evidence="9 10">F 1598</strain>
    </source>
</reference>
<dbReference type="Pfam" id="PF00617">
    <property type="entry name" value="RasGEF"/>
    <property type="match status" value="1"/>
</dbReference>
<dbReference type="PROSITE" id="PS50009">
    <property type="entry name" value="RASGEF_CAT"/>
    <property type="match status" value="1"/>
</dbReference>
<dbReference type="InParanoid" id="A0A0C3GER4"/>
<sequence>MHSNRLQINTKGAGPSSSKGSPRERSPTPGLPRRKKSFASNAANGRRLRTVSNASSSSTMSIISPSSSSSNESGSYVRVAQGRSSLDSTSSAPTSPMLEDTVRVSSEYVLAMHDFSPQLQDANCLSFRAGQVIHVLNRDDSGWWDGELDGQRGWFPSNYVNVEAGEMSLTEEDLPMPTRRQFRHGHSLSATSWTSTTHRHPHNDHRPLVSETLGSDIDSYCPPLMLPLLQGISVLQSAVRSNRMAHFEASTACIISRVKAVLAHTECLVRDSRLLKEHQDLWLERKAMLADLAALVQQTREAVSDTVTEVAREAVIEEMLKTGGQIFSHTRRFLAIAVQCGVDLSDGAMASDFGDSVNAERRWSGEDMFPPTDSTPTDYDSVVPLLPHRNYVGKSKKDQYWLRGRVNGGHKPGADSTSSTSSYGSLDHPKPAIPPLPQGPSTTPQVMEALRRTHDHYLSTIAAFIGHAHSYARFSHASTTGKMYELVGEIVEMVCRLLTIVEAVMRIPGIPAHKHSNLKSAKEGLYNVTSALADSVQQLASDLPVDSTEEDEKSSLLRSATGALKAGADCVAAVKVTLNRSVGEKSFIIYMPIPGDATAVPFTPSKFSKAKLGRSLSSSALSQFGGDDEDFTIQAQAQLPQDSAQKGGDSSDGSDDSIASTRASHETNGTSPDETKPPPPALQIFVERDQPSPTSFVPLSTQTDDDRSTWAGSQDHHRAGSMEDKISNGSLPSVPSANQHLEDPMSWIFAHEYPKEDIAYNSEGLLVGATLNVLVTKMTPHDSIVDAVFSAVFFLTFRLFASPIEFVDALVARYNIMPPPGAQEHEQHEWQQRKGIPIRMRVTNIIKQWVETYWRPTLDNVVIPVLSSFVRDALSPMFPSQCKRILEVITARENASDPVSPKGDRIRDPGMSINPPSLATSEVPRPTMTKTLLAALRSKNFASILITDFDALELARQMTIMENNLYLAIQPSELLETGQQGVKSPLTVKAVSSLSTTITGWVAESILDEHDIKKRTALIKFFIKVADRCTTLNNFSTPRSILAALDSSTISRLNQTWLGLPQKNRMQLEALRRLADHGRNYHEYRSRLKETAPPGVPFLGLYLTDVTFCREGNPNFRASPGNPAKKLLNFNKYHKLARIVQDMQRFQVPYNLKAIPEVQEYLNGAFEKAKHHGDLQDLYRRSLLVEPKQPADTLPGPPTSDMRQLFSWATRSQPQQPSPVHPVP</sequence>
<dbReference type="PANTHER" id="PTHR23113">
    <property type="entry name" value="GUANINE NUCLEOTIDE EXCHANGE FACTOR"/>
    <property type="match status" value="1"/>
</dbReference>
<dbReference type="InterPro" id="IPR001895">
    <property type="entry name" value="RASGEF_cat_dom"/>
</dbReference>
<dbReference type="CDD" id="cd00155">
    <property type="entry name" value="RasGEF"/>
    <property type="match status" value="1"/>
</dbReference>
<dbReference type="STRING" id="765440.A0A0C3GER4"/>
<feature type="compositionally biased region" description="Low complexity" evidence="5">
    <location>
        <begin position="84"/>
        <end position="96"/>
    </location>
</feature>
<dbReference type="EMBL" id="KN832975">
    <property type="protein sequence ID" value="KIM89141.1"/>
    <property type="molecule type" value="Genomic_DNA"/>
</dbReference>
<dbReference type="PANTHER" id="PTHR23113:SF354">
    <property type="entry name" value="BUD SITE SELECTION PROTEIN 5"/>
    <property type="match status" value="1"/>
</dbReference>
<evidence type="ECO:0000256" key="5">
    <source>
        <dbReference type="SAM" id="MobiDB-lite"/>
    </source>
</evidence>
<evidence type="ECO:0000259" key="6">
    <source>
        <dbReference type="PROSITE" id="PS50002"/>
    </source>
</evidence>
<dbReference type="Pfam" id="PF14604">
    <property type="entry name" value="SH3_9"/>
    <property type="match status" value="1"/>
</dbReference>
<evidence type="ECO:0000259" key="7">
    <source>
        <dbReference type="PROSITE" id="PS50009"/>
    </source>
</evidence>
<dbReference type="InterPro" id="IPR001452">
    <property type="entry name" value="SH3_domain"/>
</dbReference>
<dbReference type="InterPro" id="IPR036964">
    <property type="entry name" value="RASGEF_cat_dom_sf"/>
</dbReference>
<dbReference type="SUPFAM" id="SSF50044">
    <property type="entry name" value="SH3-domain"/>
    <property type="match status" value="1"/>
</dbReference>
<feature type="compositionally biased region" description="Polar residues" evidence="5">
    <location>
        <begin position="691"/>
        <end position="702"/>
    </location>
</feature>
<dbReference type="AlphaFoldDB" id="A0A0C3GER4"/>
<feature type="region of interest" description="Disordered" evidence="5">
    <location>
        <begin position="404"/>
        <end position="443"/>
    </location>
</feature>
<keyword evidence="1 4" id="KW-0728">SH3 domain</keyword>
<feature type="compositionally biased region" description="Low complexity" evidence="5">
    <location>
        <begin position="11"/>
        <end position="20"/>
    </location>
</feature>
<dbReference type="CDD" id="cd06224">
    <property type="entry name" value="REM"/>
    <property type="match status" value="1"/>
</dbReference>
<accession>A0A0C3GER4</accession>
<dbReference type="InterPro" id="IPR008937">
    <property type="entry name" value="Ras-like_GEF"/>
</dbReference>
<dbReference type="PROSITE" id="PS50212">
    <property type="entry name" value="RASGEF_NTER"/>
    <property type="match status" value="1"/>
</dbReference>
<dbReference type="GO" id="GO:0005085">
    <property type="term" value="F:guanyl-nucleotide exchange factor activity"/>
    <property type="evidence" value="ECO:0007669"/>
    <property type="project" value="UniProtKB-KW"/>
</dbReference>
<feature type="compositionally biased region" description="Polar residues" evidence="5">
    <location>
        <begin position="658"/>
        <end position="672"/>
    </location>
</feature>
<organism evidence="9 10">
    <name type="scientific">Piloderma croceum (strain F 1598)</name>
    <dbReference type="NCBI Taxonomy" id="765440"/>
    <lineage>
        <taxon>Eukaryota</taxon>
        <taxon>Fungi</taxon>
        <taxon>Dikarya</taxon>
        <taxon>Basidiomycota</taxon>
        <taxon>Agaricomycotina</taxon>
        <taxon>Agaricomycetes</taxon>
        <taxon>Agaricomycetidae</taxon>
        <taxon>Atheliales</taxon>
        <taxon>Atheliaceae</taxon>
        <taxon>Piloderma</taxon>
    </lineage>
</organism>
<dbReference type="OrthoDB" id="28357at2759"/>
<dbReference type="Pfam" id="PF00618">
    <property type="entry name" value="RasGEF_N"/>
    <property type="match status" value="1"/>
</dbReference>
<feature type="compositionally biased region" description="Polar residues" evidence="5">
    <location>
        <begin position="1"/>
        <end position="10"/>
    </location>
</feature>
<proteinExistence type="predicted"/>
<evidence type="ECO:0000259" key="8">
    <source>
        <dbReference type="PROSITE" id="PS50212"/>
    </source>
</evidence>